<protein>
    <submittedName>
        <fullName evidence="1">Uncharacterized protein</fullName>
    </submittedName>
</protein>
<dbReference type="OrthoDB" id="63301at2759"/>
<dbReference type="EMBL" id="JNBR01001416">
    <property type="protein sequence ID" value="OQR87947.1"/>
    <property type="molecule type" value="Genomic_DNA"/>
</dbReference>
<keyword evidence="2" id="KW-1185">Reference proteome</keyword>
<evidence type="ECO:0000313" key="1">
    <source>
        <dbReference type="EMBL" id="OQR87947.1"/>
    </source>
</evidence>
<organism evidence="1 2">
    <name type="scientific">Achlya hypogyna</name>
    <name type="common">Oomycete</name>
    <name type="synonym">Protoachlya hypogyna</name>
    <dbReference type="NCBI Taxonomy" id="1202772"/>
    <lineage>
        <taxon>Eukaryota</taxon>
        <taxon>Sar</taxon>
        <taxon>Stramenopiles</taxon>
        <taxon>Oomycota</taxon>
        <taxon>Saprolegniomycetes</taxon>
        <taxon>Saprolegniales</taxon>
        <taxon>Achlyaceae</taxon>
        <taxon>Achlya</taxon>
    </lineage>
</organism>
<evidence type="ECO:0000313" key="2">
    <source>
        <dbReference type="Proteomes" id="UP000243579"/>
    </source>
</evidence>
<gene>
    <name evidence="1" type="ORF">ACHHYP_07787</name>
</gene>
<accession>A0A1V9YQL6</accession>
<name>A0A1V9YQL6_ACHHY</name>
<comment type="caution">
    <text evidence="1">The sequence shown here is derived from an EMBL/GenBank/DDBJ whole genome shotgun (WGS) entry which is preliminary data.</text>
</comment>
<proteinExistence type="predicted"/>
<dbReference type="Proteomes" id="UP000243579">
    <property type="component" value="Unassembled WGS sequence"/>
</dbReference>
<sequence length="196" mass="22180">MPPPKFSRSFEAVYAEDVRRRHSKQSPQPLELGVKGRLSNQEMDMLRLKVLAVGTEDSHFAQLAQATAYDHTPTDKALARANNVKRPSKFVRTAPSIIMLDHETRSSCRGRPRKKPLAVIHEEQEKLNRFEPQYIHRPTKGIDQAAKDLLQDEYSTKPREVSTIPVNLMDNNHAEDEGVKAGKRLGPAPIPQVFLL</sequence>
<dbReference type="AlphaFoldDB" id="A0A1V9YQL6"/>
<reference evidence="1 2" key="1">
    <citation type="journal article" date="2014" name="Genome Biol. Evol.">
        <title>The secreted proteins of Achlya hypogyna and Thraustotheca clavata identify the ancestral oomycete secretome and reveal gene acquisitions by horizontal gene transfer.</title>
        <authorList>
            <person name="Misner I."/>
            <person name="Blouin N."/>
            <person name="Leonard G."/>
            <person name="Richards T.A."/>
            <person name="Lane C.E."/>
        </authorList>
    </citation>
    <scope>NUCLEOTIDE SEQUENCE [LARGE SCALE GENOMIC DNA]</scope>
    <source>
        <strain evidence="1 2">ATCC 48635</strain>
    </source>
</reference>